<dbReference type="RefSeq" id="WP_091610781.1">
    <property type="nucleotide sequence ID" value="NZ_FNNC01000001.1"/>
</dbReference>
<reference evidence="6 7" key="1">
    <citation type="submission" date="2016-10" db="EMBL/GenBank/DDBJ databases">
        <authorList>
            <person name="de Groot N.N."/>
        </authorList>
    </citation>
    <scope>NUCLEOTIDE SEQUENCE [LARGE SCALE GENOMIC DNA]</scope>
    <source>
        <strain evidence="6 7">DSM 23126</strain>
    </source>
</reference>
<keyword evidence="3" id="KW-0378">Hydrolase</keyword>
<dbReference type="SUPFAM" id="SSF54001">
    <property type="entry name" value="Cysteine proteinases"/>
    <property type="match status" value="1"/>
</dbReference>
<dbReference type="Pfam" id="PF00877">
    <property type="entry name" value="NLPC_P60"/>
    <property type="match status" value="1"/>
</dbReference>
<dbReference type="InterPro" id="IPR051202">
    <property type="entry name" value="Peptidase_C40"/>
</dbReference>
<dbReference type="Proteomes" id="UP000199488">
    <property type="component" value="Unassembled WGS sequence"/>
</dbReference>
<proteinExistence type="inferred from homology"/>
<dbReference type="Gene3D" id="3.90.1720.10">
    <property type="entry name" value="endopeptidase domain like (from Nostoc punctiforme)"/>
    <property type="match status" value="1"/>
</dbReference>
<evidence type="ECO:0000256" key="3">
    <source>
        <dbReference type="ARBA" id="ARBA00022801"/>
    </source>
</evidence>
<dbReference type="PANTHER" id="PTHR47053:SF1">
    <property type="entry name" value="MUREIN DD-ENDOPEPTIDASE MEPH-RELATED"/>
    <property type="match status" value="1"/>
</dbReference>
<accession>A0A1H2QZM9</accession>
<organism evidence="6 7">
    <name type="scientific">Marinococcus luteus</name>
    <dbReference type="NCBI Taxonomy" id="1122204"/>
    <lineage>
        <taxon>Bacteria</taxon>
        <taxon>Bacillati</taxon>
        <taxon>Bacillota</taxon>
        <taxon>Bacilli</taxon>
        <taxon>Bacillales</taxon>
        <taxon>Bacillaceae</taxon>
        <taxon>Marinococcus</taxon>
    </lineage>
</organism>
<evidence type="ECO:0000256" key="1">
    <source>
        <dbReference type="ARBA" id="ARBA00007074"/>
    </source>
</evidence>
<evidence type="ECO:0000313" key="6">
    <source>
        <dbReference type="EMBL" id="SDW12676.1"/>
    </source>
</evidence>
<dbReference type="GO" id="GO:0006508">
    <property type="term" value="P:proteolysis"/>
    <property type="evidence" value="ECO:0007669"/>
    <property type="project" value="UniProtKB-KW"/>
</dbReference>
<dbReference type="EMBL" id="FNNC01000001">
    <property type="protein sequence ID" value="SDW12676.1"/>
    <property type="molecule type" value="Genomic_DNA"/>
</dbReference>
<dbReference type="PROSITE" id="PS51935">
    <property type="entry name" value="NLPC_P60"/>
    <property type="match status" value="1"/>
</dbReference>
<name>A0A1H2QZM9_9BACI</name>
<protein>
    <submittedName>
        <fullName evidence="6">NlpC/P60 family protein</fullName>
    </submittedName>
</protein>
<evidence type="ECO:0000313" key="7">
    <source>
        <dbReference type="Proteomes" id="UP000199488"/>
    </source>
</evidence>
<comment type="similarity">
    <text evidence="1">Belongs to the peptidase C40 family.</text>
</comment>
<feature type="domain" description="NlpC/P60" evidence="5">
    <location>
        <begin position="3"/>
        <end position="131"/>
    </location>
</feature>
<dbReference type="AlphaFoldDB" id="A0A1H2QZM9"/>
<dbReference type="InterPro" id="IPR038765">
    <property type="entry name" value="Papain-like_cys_pep_sf"/>
</dbReference>
<keyword evidence="4" id="KW-0788">Thiol protease</keyword>
<dbReference type="PANTHER" id="PTHR47053">
    <property type="entry name" value="MUREIN DD-ENDOPEPTIDASE MEPH-RELATED"/>
    <property type="match status" value="1"/>
</dbReference>
<dbReference type="InterPro" id="IPR000064">
    <property type="entry name" value="NLP_P60_dom"/>
</dbReference>
<sequence>MAQTLGHQLITYGEDHLGTPYEFGGDGTDTFDCSGFVRYVIEYVTGEIIPRTAASQSETGTEVAEEDLRTGDLLFWKDTRSEDLNHNEVTHVGFYVDKETFLGAQASTGVAFADSTRDYWQTRYVGARRVIDSTADPLTNIGGKGDLLRVIASQVNYRSEPSWDSEAVAGKVTEGQAFTIERRVPMEERSDLFELLSGTYITTHENYVEVVPQG</sequence>
<evidence type="ECO:0000256" key="2">
    <source>
        <dbReference type="ARBA" id="ARBA00022670"/>
    </source>
</evidence>
<dbReference type="STRING" id="1122204.SAMN05421781_0534"/>
<gene>
    <name evidence="6" type="ORF">SAMN05421781_0534</name>
</gene>
<evidence type="ECO:0000259" key="5">
    <source>
        <dbReference type="PROSITE" id="PS51935"/>
    </source>
</evidence>
<keyword evidence="2" id="KW-0645">Protease</keyword>
<keyword evidence="7" id="KW-1185">Reference proteome</keyword>
<dbReference type="GO" id="GO:0008234">
    <property type="term" value="F:cysteine-type peptidase activity"/>
    <property type="evidence" value="ECO:0007669"/>
    <property type="project" value="UniProtKB-KW"/>
</dbReference>
<dbReference type="OrthoDB" id="9813368at2"/>
<evidence type="ECO:0000256" key="4">
    <source>
        <dbReference type="ARBA" id="ARBA00022807"/>
    </source>
</evidence>